<keyword evidence="3" id="KW-1185">Reference proteome</keyword>
<name>A0A2T7UYK8_9RHOB</name>
<dbReference type="AlphaFoldDB" id="A0A2T7UYK8"/>
<reference evidence="2 3" key="1">
    <citation type="journal article" date="2011" name="Syst. Appl. Microbiol.">
        <title>Defluviimonas denitrificans gen. nov., sp. nov., and Pararhodobacter aggregans gen. nov., sp. nov., non-phototrophic Rhodobacteraceae from the biofilter of a marine aquaculture.</title>
        <authorList>
            <person name="Foesel B.U."/>
            <person name="Drake H.L."/>
            <person name="Schramm A."/>
        </authorList>
    </citation>
    <scope>NUCLEOTIDE SEQUENCE [LARGE SCALE GENOMIC DNA]</scope>
    <source>
        <strain evidence="2 3">D1-19</strain>
    </source>
</reference>
<dbReference type="Proteomes" id="UP000244810">
    <property type="component" value="Unassembled WGS sequence"/>
</dbReference>
<proteinExistence type="predicted"/>
<comment type="caution">
    <text evidence="2">The sequence shown here is derived from an EMBL/GenBank/DDBJ whole genome shotgun (WGS) entry which is preliminary data.</text>
</comment>
<organism evidence="2 3">
    <name type="scientific">Pararhodobacter aggregans</name>
    <dbReference type="NCBI Taxonomy" id="404875"/>
    <lineage>
        <taxon>Bacteria</taxon>
        <taxon>Pseudomonadati</taxon>
        <taxon>Pseudomonadota</taxon>
        <taxon>Alphaproteobacteria</taxon>
        <taxon>Rhodobacterales</taxon>
        <taxon>Paracoccaceae</taxon>
        <taxon>Pararhodobacter</taxon>
    </lineage>
</organism>
<dbReference type="InterPro" id="IPR010696">
    <property type="entry name" value="DUF1272"/>
</dbReference>
<dbReference type="RefSeq" id="WP_107750062.1">
    <property type="nucleotide sequence ID" value="NZ_QBKF01000001.1"/>
</dbReference>
<dbReference type="EMBL" id="QDDR01000001">
    <property type="protein sequence ID" value="PVE49558.1"/>
    <property type="molecule type" value="Genomic_DNA"/>
</dbReference>
<feature type="region of interest" description="Disordered" evidence="1">
    <location>
        <begin position="55"/>
        <end position="81"/>
    </location>
</feature>
<evidence type="ECO:0000313" key="2">
    <source>
        <dbReference type="EMBL" id="PVE49558.1"/>
    </source>
</evidence>
<protein>
    <submittedName>
        <fullName evidence="2">DUF1272 domain-containing protein</fullName>
    </submittedName>
</protein>
<gene>
    <name evidence="2" type="ORF">DDE23_03940</name>
</gene>
<accession>A0A2T7UYK8</accession>
<dbReference type="OrthoDB" id="9808883at2"/>
<evidence type="ECO:0000256" key="1">
    <source>
        <dbReference type="SAM" id="MobiDB-lite"/>
    </source>
</evidence>
<evidence type="ECO:0000313" key="3">
    <source>
        <dbReference type="Proteomes" id="UP000244810"/>
    </source>
</evidence>
<sequence>MLDLRPNCEFCDRDLPPDTAEARICSYECTYCAECAENLLHNVCPTCGGNFQPRPIRPRRNHREGKALGLGHHPAATRRHHSPWSAAQIAEMVHRLASVAPDQR</sequence>
<dbReference type="Pfam" id="PF06906">
    <property type="entry name" value="DUF1272"/>
    <property type="match status" value="1"/>
</dbReference>